<dbReference type="Proteomes" id="UP001160390">
    <property type="component" value="Unassembled WGS sequence"/>
</dbReference>
<evidence type="ECO:0000313" key="1">
    <source>
        <dbReference type="EMBL" id="CAI6089593.1"/>
    </source>
</evidence>
<sequence length="804" mass="83374">MVFTVPGVDAPVLVDRLPVPVSTPDARLLELVSKPAEVPRLSDADADAFQPWEADLGGVGSPPAVPENLVPAVSVAGGVENLVGRLVLVPEPLVAIVPLAVGLERPVAVLSHVVGEKGVEAPDVVMLAGIDEEPVSKAPVGEAPVRVVLFHEPDIGKVGDEMPLGPVLIPTEVVPTPVVPFPGPVAESVGKEPPVAPMLVPAEAMVLFQEPEAESVGDESSVSVVLGLADAVLRLIVVMFNGPDAESKPDPDRVGDEKPVDPMLAVGESPKEVKAVGIDVPGIPVPELHVEFHDPELWVGDPPAGLDTGPVLCEDIFAAVGTLVSVPEGDPNSVPVLFHESDSWLGCADEPVIGVDPWKVEMEPAMPDPEAIPDEAELPVVLFQDPDAVRLSEPGPVCQGRPVPQGGWEIGCVLLPVMSVDGVPPPPGVLVPFPPEERTVPDVLFHGAETPVPIVADGLNGVGNVVGGDITVPAPLPTGDVLLPVVLFHGPDAGGVPDGPEVVGVVLPQAPPLDGVIPFVAVPFIEEATGLPAPSEELGVLGVGEPIPVPLRLPVQLPVGGVRLPELVLFHDPEVWRLDEADESKELEGDRERLPVPERLLAGVVGPRAVEAVVPVASVPNKDDAPPVAVLFHDPDEASLPVAITEPEEPVPRDVGKGIPLPDRDMPPVAVPFHDSEVLLPVAVGVPNDPNGVDDTSIVALLDGVDPAVAFNDPDVLPSVGTAEPEAAPDVEETDPVPLTVRLLDGIASPVAVSDVPDPPDVGRESEEAEGLGLFLLRLDVSPGELELEAVDPVVDSFEEALSL</sequence>
<dbReference type="EMBL" id="CABFNP030001008">
    <property type="protein sequence ID" value="CAI6089593.1"/>
    <property type="molecule type" value="Genomic_DNA"/>
</dbReference>
<proteinExistence type="predicted"/>
<reference evidence="1" key="1">
    <citation type="submission" date="2023-01" db="EMBL/GenBank/DDBJ databases">
        <authorList>
            <person name="Piombo E."/>
        </authorList>
    </citation>
    <scope>NUCLEOTIDE SEQUENCE</scope>
</reference>
<accession>A0AA35M351</accession>
<comment type="caution">
    <text evidence="1">The sequence shown here is derived from an EMBL/GenBank/DDBJ whole genome shotgun (WGS) entry which is preliminary data.</text>
</comment>
<name>A0AA35M351_9HYPO</name>
<evidence type="ECO:0000313" key="2">
    <source>
        <dbReference type="Proteomes" id="UP001160390"/>
    </source>
</evidence>
<organism evidence="1 2">
    <name type="scientific">Clonostachys chloroleuca</name>
    <dbReference type="NCBI Taxonomy" id="1926264"/>
    <lineage>
        <taxon>Eukaryota</taxon>
        <taxon>Fungi</taxon>
        <taxon>Dikarya</taxon>
        <taxon>Ascomycota</taxon>
        <taxon>Pezizomycotina</taxon>
        <taxon>Sordariomycetes</taxon>
        <taxon>Hypocreomycetidae</taxon>
        <taxon>Hypocreales</taxon>
        <taxon>Bionectriaceae</taxon>
        <taxon>Clonostachys</taxon>
    </lineage>
</organism>
<keyword evidence="2" id="KW-1185">Reference proteome</keyword>
<gene>
    <name evidence="1" type="ORF">CCHLO57077_00012025</name>
</gene>
<dbReference type="AlphaFoldDB" id="A0AA35M351"/>
<protein>
    <submittedName>
        <fullName evidence="1">Uncharacterized protein</fullName>
    </submittedName>
</protein>